<dbReference type="GO" id="GO:0051301">
    <property type="term" value="P:cell division"/>
    <property type="evidence" value="ECO:0007669"/>
    <property type="project" value="UniProtKB-KW"/>
</dbReference>
<reference evidence="4" key="1">
    <citation type="submission" date="2023-03" db="EMBL/GenBank/DDBJ databases">
        <authorList>
            <person name="Steffen K."/>
            <person name="Cardenas P."/>
        </authorList>
    </citation>
    <scope>NUCLEOTIDE SEQUENCE</scope>
</reference>
<dbReference type="PANTHER" id="PTHR12558:SF10">
    <property type="entry name" value="CELL DIVISION CYCLE PROTEIN 23 HOMOLOG"/>
    <property type="match status" value="1"/>
</dbReference>
<keyword evidence="4" id="KW-0131">Cell cycle</keyword>
<evidence type="ECO:0000256" key="2">
    <source>
        <dbReference type="ARBA" id="ARBA00022803"/>
    </source>
</evidence>
<protein>
    <submittedName>
        <fullName evidence="4">Cell division cycle protein 23 homolog</fullName>
    </submittedName>
</protein>
<dbReference type="Pfam" id="PF04049">
    <property type="entry name" value="ANAPC8"/>
    <property type="match status" value="1"/>
</dbReference>
<evidence type="ECO:0000313" key="5">
    <source>
        <dbReference type="Proteomes" id="UP001174909"/>
    </source>
</evidence>
<comment type="caution">
    <text evidence="4">The sequence shown here is derived from an EMBL/GenBank/DDBJ whole genome shotgun (WGS) entry which is preliminary data.</text>
</comment>
<dbReference type="GO" id="GO:0031145">
    <property type="term" value="P:anaphase-promoting complex-dependent catabolic process"/>
    <property type="evidence" value="ECO:0007669"/>
    <property type="project" value="TreeGrafter"/>
</dbReference>
<sequence length="298" mass="33434">MVKCAHAWASMASKTSEDVPSLGQVKAALLRSYLECTERGLQYSANWAIELASGIEDDAEVAGAPEAPSRSPQLQAELCQYYYAQSLHRLGEYRRAAHALASCQSPEAFFLRCYSLYLAGEKQKEDERVDAIGPDEERRMENEELLSLKRELAERAGAKTLDSYGYYLYGVVLRELSCKKDAREAQMMSLSLQPLFWGAWSELASLCDSREMVHHTNYRGSPSQRFFFPAVWPESTLPLAEGFLLGSCLPEPVTTGRCSLLLHQSQPRGISLLLLHHCPTGSSTLPQERLCQCLWTVW</sequence>
<keyword evidence="5" id="KW-1185">Reference proteome</keyword>
<evidence type="ECO:0000259" key="3">
    <source>
        <dbReference type="Pfam" id="PF04049"/>
    </source>
</evidence>
<keyword evidence="4" id="KW-0132">Cell division</keyword>
<dbReference type="InterPro" id="IPR011990">
    <property type="entry name" value="TPR-like_helical_dom_sf"/>
</dbReference>
<dbReference type="GO" id="GO:0016567">
    <property type="term" value="P:protein ubiquitination"/>
    <property type="evidence" value="ECO:0007669"/>
    <property type="project" value="TreeGrafter"/>
</dbReference>
<gene>
    <name evidence="4" type="ORF">GBAR_LOCUS6182</name>
</gene>
<proteinExistence type="predicted"/>
<feature type="domain" description="Cdc23" evidence="3">
    <location>
        <begin position="24"/>
        <end position="215"/>
    </location>
</feature>
<dbReference type="PANTHER" id="PTHR12558">
    <property type="entry name" value="CELL DIVISION CYCLE 16,23,27"/>
    <property type="match status" value="1"/>
</dbReference>
<accession>A0AA35WDA8</accession>
<organism evidence="4 5">
    <name type="scientific">Geodia barretti</name>
    <name type="common">Barrett's horny sponge</name>
    <dbReference type="NCBI Taxonomy" id="519541"/>
    <lineage>
        <taxon>Eukaryota</taxon>
        <taxon>Metazoa</taxon>
        <taxon>Porifera</taxon>
        <taxon>Demospongiae</taxon>
        <taxon>Heteroscleromorpha</taxon>
        <taxon>Tetractinellida</taxon>
        <taxon>Astrophorina</taxon>
        <taxon>Geodiidae</taxon>
        <taxon>Geodia</taxon>
    </lineage>
</organism>
<dbReference type="Gene3D" id="1.25.40.10">
    <property type="entry name" value="Tetratricopeptide repeat domain"/>
    <property type="match status" value="1"/>
</dbReference>
<evidence type="ECO:0000313" key="4">
    <source>
        <dbReference type="EMBL" id="CAI8009132.1"/>
    </source>
</evidence>
<dbReference type="Proteomes" id="UP001174909">
    <property type="component" value="Unassembled WGS sequence"/>
</dbReference>
<name>A0AA35WDA8_GEOBA</name>
<keyword evidence="2" id="KW-0802">TPR repeat</keyword>
<keyword evidence="1" id="KW-0677">Repeat</keyword>
<dbReference type="EMBL" id="CASHTH010000924">
    <property type="protein sequence ID" value="CAI8009132.1"/>
    <property type="molecule type" value="Genomic_DNA"/>
</dbReference>
<dbReference type="GO" id="GO:0005680">
    <property type="term" value="C:anaphase-promoting complex"/>
    <property type="evidence" value="ECO:0007669"/>
    <property type="project" value="InterPro"/>
</dbReference>
<dbReference type="InterPro" id="IPR007192">
    <property type="entry name" value="APC8"/>
</dbReference>
<evidence type="ECO:0000256" key="1">
    <source>
        <dbReference type="ARBA" id="ARBA00022737"/>
    </source>
</evidence>
<dbReference type="AlphaFoldDB" id="A0AA35WDA8"/>
<dbReference type="GO" id="GO:0045842">
    <property type="term" value="P:positive regulation of mitotic metaphase/anaphase transition"/>
    <property type="evidence" value="ECO:0007669"/>
    <property type="project" value="TreeGrafter"/>
</dbReference>